<reference evidence="15 16" key="1">
    <citation type="submission" date="2019-08" db="EMBL/GenBank/DDBJ databases">
        <title>Highly reduced genomes of protist endosymbionts show evolutionary convergence.</title>
        <authorList>
            <person name="George E."/>
            <person name="Husnik F."/>
            <person name="Tashyreva D."/>
            <person name="Prokopchuk G."/>
            <person name="Horak A."/>
            <person name="Kwong W.K."/>
            <person name="Lukes J."/>
            <person name="Keeling P.J."/>
        </authorList>
    </citation>
    <scope>NUCLEOTIDE SEQUENCE [LARGE SCALE GENOMIC DNA]</scope>
    <source>
        <strain evidence="15">1605</strain>
    </source>
</reference>
<feature type="domain" description="UvrD-like helicase ATP-binding" evidence="13">
    <location>
        <begin position="7"/>
        <end position="274"/>
    </location>
</feature>
<dbReference type="EMBL" id="CP043315">
    <property type="protein sequence ID" value="QEK37816.1"/>
    <property type="molecule type" value="Genomic_DNA"/>
</dbReference>
<keyword evidence="2 12" id="KW-0547">Nucleotide-binding</keyword>
<dbReference type="Gene3D" id="1.10.486.10">
    <property type="entry name" value="PCRA, domain 4"/>
    <property type="match status" value="1"/>
</dbReference>
<evidence type="ECO:0000256" key="1">
    <source>
        <dbReference type="ARBA" id="ARBA00009922"/>
    </source>
</evidence>
<feature type="binding site" evidence="12">
    <location>
        <begin position="28"/>
        <end position="35"/>
    </location>
    <ligand>
        <name>ATP</name>
        <dbReference type="ChEBI" id="CHEBI:30616"/>
    </ligand>
</feature>
<dbReference type="OrthoDB" id="9806690at2"/>
<dbReference type="GO" id="GO:0016887">
    <property type="term" value="F:ATP hydrolysis activity"/>
    <property type="evidence" value="ECO:0007669"/>
    <property type="project" value="RHEA"/>
</dbReference>
<dbReference type="PANTHER" id="PTHR11070">
    <property type="entry name" value="UVRD / RECB / PCRA DNA HELICASE FAMILY MEMBER"/>
    <property type="match status" value="1"/>
</dbReference>
<dbReference type="InterPro" id="IPR000212">
    <property type="entry name" value="DNA_helicase_UvrD/REP"/>
</dbReference>
<evidence type="ECO:0000256" key="11">
    <source>
        <dbReference type="ARBA" id="ARBA00048988"/>
    </source>
</evidence>
<dbReference type="PANTHER" id="PTHR11070:SF2">
    <property type="entry name" value="ATP-DEPENDENT DNA HELICASE SRS2"/>
    <property type="match status" value="1"/>
</dbReference>
<evidence type="ECO:0000256" key="4">
    <source>
        <dbReference type="ARBA" id="ARBA00022806"/>
    </source>
</evidence>
<dbReference type="InterPro" id="IPR014016">
    <property type="entry name" value="UvrD-like_ATP-bd"/>
</dbReference>
<dbReference type="RefSeq" id="WP_148980663.1">
    <property type="nucleotide sequence ID" value="NZ_CP043315.1"/>
</dbReference>
<dbReference type="PROSITE" id="PS51217">
    <property type="entry name" value="UVRD_HELICASE_CTER"/>
    <property type="match status" value="1"/>
</dbReference>
<dbReference type="Pfam" id="PF00580">
    <property type="entry name" value="UvrD-helicase"/>
    <property type="match status" value="1"/>
</dbReference>
<evidence type="ECO:0000259" key="13">
    <source>
        <dbReference type="PROSITE" id="PS51198"/>
    </source>
</evidence>
<keyword evidence="3 12" id="KW-0378">Hydrolase</keyword>
<dbReference type="CDD" id="cd18807">
    <property type="entry name" value="SF1_C_UvrD"/>
    <property type="match status" value="1"/>
</dbReference>
<evidence type="ECO:0000256" key="10">
    <source>
        <dbReference type="ARBA" id="ARBA00034923"/>
    </source>
</evidence>
<evidence type="ECO:0000256" key="3">
    <source>
        <dbReference type="ARBA" id="ARBA00022801"/>
    </source>
</evidence>
<dbReference type="CDD" id="cd17932">
    <property type="entry name" value="DEXQc_UvrD"/>
    <property type="match status" value="1"/>
</dbReference>
<evidence type="ECO:0000256" key="7">
    <source>
        <dbReference type="ARBA" id="ARBA00023235"/>
    </source>
</evidence>
<evidence type="ECO:0000256" key="8">
    <source>
        <dbReference type="ARBA" id="ARBA00034617"/>
    </source>
</evidence>
<gene>
    <name evidence="15" type="ORF">FZC35_00215</name>
</gene>
<evidence type="ECO:0000256" key="6">
    <source>
        <dbReference type="ARBA" id="ARBA00023125"/>
    </source>
</evidence>
<dbReference type="GO" id="GO:0003677">
    <property type="term" value="F:DNA binding"/>
    <property type="evidence" value="ECO:0007669"/>
    <property type="project" value="UniProtKB-KW"/>
</dbReference>
<name>A0A5C0UCR8_9PROT</name>
<keyword evidence="7" id="KW-0413">Isomerase</keyword>
<dbReference type="InterPro" id="IPR014017">
    <property type="entry name" value="DNA_helicase_UvrD-like_C"/>
</dbReference>
<dbReference type="GO" id="GO:0043138">
    <property type="term" value="F:3'-5' DNA helicase activity"/>
    <property type="evidence" value="ECO:0007669"/>
    <property type="project" value="UniProtKB-EC"/>
</dbReference>
<evidence type="ECO:0000256" key="9">
    <source>
        <dbReference type="ARBA" id="ARBA00034808"/>
    </source>
</evidence>
<dbReference type="Pfam" id="PF13361">
    <property type="entry name" value="UvrD_C"/>
    <property type="match status" value="1"/>
</dbReference>
<evidence type="ECO:0000256" key="5">
    <source>
        <dbReference type="ARBA" id="ARBA00022840"/>
    </source>
</evidence>
<organism evidence="15 16">
    <name type="scientific">Candidatus Cytomitobacter indipagum</name>
    <dbReference type="NCBI Taxonomy" id="2601575"/>
    <lineage>
        <taxon>Bacteria</taxon>
        <taxon>Pseudomonadati</taxon>
        <taxon>Pseudomonadota</taxon>
        <taxon>Alphaproteobacteria</taxon>
        <taxon>Holosporales</taxon>
        <taxon>Holosporaceae</taxon>
        <taxon>Candidatus Cytomitobacter</taxon>
    </lineage>
</organism>
<dbReference type="Proteomes" id="UP000325155">
    <property type="component" value="Chromosome"/>
</dbReference>
<dbReference type="AlphaFoldDB" id="A0A5C0UCR8"/>
<dbReference type="InterPro" id="IPR013986">
    <property type="entry name" value="DExx_box_DNA_helicase_dom_sf"/>
</dbReference>
<keyword evidence="16" id="KW-1185">Reference proteome</keyword>
<evidence type="ECO:0000313" key="16">
    <source>
        <dbReference type="Proteomes" id="UP000325155"/>
    </source>
</evidence>
<dbReference type="InterPro" id="IPR027417">
    <property type="entry name" value="P-loop_NTPase"/>
</dbReference>
<dbReference type="GO" id="GO:0005829">
    <property type="term" value="C:cytosol"/>
    <property type="evidence" value="ECO:0007669"/>
    <property type="project" value="TreeGrafter"/>
</dbReference>
<dbReference type="GO" id="GO:0005524">
    <property type="term" value="F:ATP binding"/>
    <property type="evidence" value="ECO:0007669"/>
    <property type="project" value="UniProtKB-UniRule"/>
</dbReference>
<dbReference type="GO" id="GO:0033202">
    <property type="term" value="C:DNA helicase complex"/>
    <property type="evidence" value="ECO:0007669"/>
    <property type="project" value="TreeGrafter"/>
</dbReference>
<dbReference type="Gene3D" id="3.40.50.300">
    <property type="entry name" value="P-loop containing nucleotide triphosphate hydrolases"/>
    <property type="match status" value="2"/>
</dbReference>
<evidence type="ECO:0000259" key="14">
    <source>
        <dbReference type="PROSITE" id="PS51217"/>
    </source>
</evidence>
<dbReference type="EC" id="5.6.2.4" evidence="9"/>
<comment type="similarity">
    <text evidence="1">Belongs to the helicase family. UvrD subfamily.</text>
</comment>
<keyword evidence="6" id="KW-0238">DNA-binding</keyword>
<accession>A0A5C0UCR8</accession>
<comment type="catalytic activity">
    <reaction evidence="11">
        <text>ATP + H2O = ADP + phosphate + H(+)</text>
        <dbReference type="Rhea" id="RHEA:13065"/>
        <dbReference type="ChEBI" id="CHEBI:15377"/>
        <dbReference type="ChEBI" id="CHEBI:15378"/>
        <dbReference type="ChEBI" id="CHEBI:30616"/>
        <dbReference type="ChEBI" id="CHEBI:43474"/>
        <dbReference type="ChEBI" id="CHEBI:456216"/>
        <dbReference type="EC" id="5.6.2.4"/>
    </reaction>
</comment>
<dbReference type="SUPFAM" id="SSF52540">
    <property type="entry name" value="P-loop containing nucleoside triphosphate hydrolases"/>
    <property type="match status" value="1"/>
</dbReference>
<evidence type="ECO:0000256" key="12">
    <source>
        <dbReference type="PROSITE-ProRule" id="PRU00560"/>
    </source>
</evidence>
<protein>
    <recommendedName>
        <fullName evidence="9">DNA 3'-5' helicase</fullName>
        <ecNumber evidence="9">5.6.2.4</ecNumber>
    </recommendedName>
    <alternativeName>
        <fullName evidence="10">DNA 3'-5' helicase II</fullName>
    </alternativeName>
</protein>
<dbReference type="PROSITE" id="PS51198">
    <property type="entry name" value="UVRD_HELICASE_ATP_BIND"/>
    <property type="match status" value="1"/>
</dbReference>
<evidence type="ECO:0000256" key="2">
    <source>
        <dbReference type="ARBA" id="ARBA00022741"/>
    </source>
</evidence>
<proteinExistence type="inferred from homology"/>
<dbReference type="KEGG" id="cip:FZC35_00215"/>
<dbReference type="Gene3D" id="1.10.10.160">
    <property type="match status" value="1"/>
</dbReference>
<feature type="domain" description="UvrD-like helicase C-terminal" evidence="14">
    <location>
        <begin position="275"/>
        <end position="523"/>
    </location>
</feature>
<dbReference type="GO" id="GO:0000725">
    <property type="term" value="P:recombinational repair"/>
    <property type="evidence" value="ECO:0007669"/>
    <property type="project" value="TreeGrafter"/>
</dbReference>
<sequence>MVQISYMHNLNPNQEKAVQCKDNLLIVAGAGTGKTKTIVSKICHYIDQGLVLPNQIMATTFTNKATHEMKKRLESHLGHFASMISIGTFHRISLNIVQTHEKLLGFENIQVLSYDDQLQLIRKIMSHMKFKDSRPSQILELIQRAKEKGTFGDLNPAERDIGEIYQKRLKEMNAMDFADLLVNAIKLWKNNPSVLAQYKEQYKLICVDEYQDINEVQHEWLKLICGKENQLCCVGDPDQAIYSFRGSNIKYILGFGEEFKNSQRIILDQNYRSTDKIIKSANSLIKFNKNRIDKELLPNSVSDRKVDVFVAIHEKEESSEICKIIAQEKEKNPDASVAILFRTSAQMDSMEESLLNANIKYSIVGSIQLLDRAEIKDAVSYIRFLANPNDFMAFSRLIQSPKRGIGKTTIDKIESSPGASVKDKIDNSGLNESTNNKLKEILDQFDSWKSSPLPFSKLAKKIIEESGLFEASEPPRQENLNRWLESVGEFEGAEEYANYVLWSNIKSDDDKDVQLMTVHAAKGLEFDIVFLPGWEEGLFPHIRSRANTEEERRLAYVALTRARSYLAISYAQSRMQHGKYMSTTPSRFLKELDSKNSTFQSFKHKKNGNKVFHDIFGHGIVEETGVHHAQVKFGNVVKIVPLNSLAKR</sequence>
<keyword evidence="4 12" id="KW-0347">Helicase</keyword>
<evidence type="ECO:0000313" key="15">
    <source>
        <dbReference type="EMBL" id="QEK37816.1"/>
    </source>
</evidence>
<comment type="catalytic activity">
    <reaction evidence="8">
        <text>Couples ATP hydrolysis with the unwinding of duplex DNA by translocating in the 3'-5' direction.</text>
        <dbReference type="EC" id="5.6.2.4"/>
    </reaction>
</comment>
<keyword evidence="5 12" id="KW-0067">ATP-binding</keyword>